<feature type="domain" description="MADS-box" evidence="6">
    <location>
        <begin position="1"/>
        <end position="50"/>
    </location>
</feature>
<organism evidence="7 8">
    <name type="scientific">Olea europaea subsp. europaea</name>
    <dbReference type="NCBI Taxonomy" id="158383"/>
    <lineage>
        <taxon>Eukaryota</taxon>
        <taxon>Viridiplantae</taxon>
        <taxon>Streptophyta</taxon>
        <taxon>Embryophyta</taxon>
        <taxon>Tracheophyta</taxon>
        <taxon>Spermatophyta</taxon>
        <taxon>Magnoliopsida</taxon>
        <taxon>eudicotyledons</taxon>
        <taxon>Gunneridae</taxon>
        <taxon>Pentapetalae</taxon>
        <taxon>asterids</taxon>
        <taxon>lamiids</taxon>
        <taxon>Lamiales</taxon>
        <taxon>Oleaceae</taxon>
        <taxon>Oleeae</taxon>
        <taxon>Olea</taxon>
    </lineage>
</organism>
<feature type="non-terminal residue" evidence="7">
    <location>
        <position position="70"/>
    </location>
</feature>
<dbReference type="Gramene" id="OE9D002473T1">
    <property type="protein sequence ID" value="OE9D002473C1"/>
    <property type="gene ID" value="OE9D002473"/>
</dbReference>
<evidence type="ECO:0000256" key="2">
    <source>
        <dbReference type="ARBA" id="ARBA00023015"/>
    </source>
</evidence>
<keyword evidence="2" id="KW-0805">Transcription regulation</keyword>
<name>A0A8S0UAK3_OLEEU</name>
<dbReference type="Proteomes" id="UP000594638">
    <property type="component" value="Unassembled WGS sequence"/>
</dbReference>
<accession>A0A8S0UAK3</accession>
<evidence type="ECO:0000259" key="6">
    <source>
        <dbReference type="PROSITE" id="PS50066"/>
    </source>
</evidence>
<dbReference type="EMBL" id="CACTIH010007616">
    <property type="protein sequence ID" value="CAA3016427.1"/>
    <property type="molecule type" value="Genomic_DNA"/>
</dbReference>
<dbReference type="SMART" id="SM00432">
    <property type="entry name" value="MADS"/>
    <property type="match status" value="1"/>
</dbReference>
<dbReference type="PROSITE" id="PS50066">
    <property type="entry name" value="MADS_BOX_2"/>
    <property type="match status" value="1"/>
</dbReference>
<evidence type="ECO:0000313" key="8">
    <source>
        <dbReference type="Proteomes" id="UP000594638"/>
    </source>
</evidence>
<dbReference type="InterPro" id="IPR002100">
    <property type="entry name" value="TF_MADSbox"/>
</dbReference>
<sequence>MARKKIQIKKIDNLTAHQLQVTLLKRRGVFKKTQEPSTLCDAEIALIIFSALEKSSIVLAQGFLISSPLS</sequence>
<dbReference type="GO" id="GO:0005634">
    <property type="term" value="C:nucleus"/>
    <property type="evidence" value="ECO:0007669"/>
    <property type="project" value="UniProtKB-SubCell"/>
</dbReference>
<comment type="subcellular location">
    <subcellularLocation>
        <location evidence="1">Nucleus</location>
    </subcellularLocation>
</comment>
<evidence type="ECO:0000256" key="3">
    <source>
        <dbReference type="ARBA" id="ARBA00023125"/>
    </source>
</evidence>
<dbReference type="InterPro" id="IPR036879">
    <property type="entry name" value="TF_MADSbox_sf"/>
</dbReference>
<gene>
    <name evidence="7" type="ORF">OLEA9_D002473</name>
</gene>
<dbReference type="GO" id="GO:0046983">
    <property type="term" value="F:protein dimerization activity"/>
    <property type="evidence" value="ECO:0007669"/>
    <property type="project" value="InterPro"/>
</dbReference>
<keyword evidence="5" id="KW-0539">Nucleus</keyword>
<dbReference type="Gene3D" id="3.40.1810.10">
    <property type="entry name" value="Transcription factor, MADS-box"/>
    <property type="match status" value="1"/>
</dbReference>
<dbReference type="GO" id="GO:0003677">
    <property type="term" value="F:DNA binding"/>
    <property type="evidence" value="ECO:0007669"/>
    <property type="project" value="UniProtKB-KW"/>
</dbReference>
<dbReference type="PRINTS" id="PR00404">
    <property type="entry name" value="MADSDOMAIN"/>
</dbReference>
<dbReference type="Pfam" id="PF00319">
    <property type="entry name" value="SRF-TF"/>
    <property type="match status" value="1"/>
</dbReference>
<evidence type="ECO:0000256" key="1">
    <source>
        <dbReference type="ARBA" id="ARBA00004123"/>
    </source>
</evidence>
<dbReference type="PANTHER" id="PTHR48019">
    <property type="entry name" value="SERUM RESPONSE FACTOR HOMOLOG"/>
    <property type="match status" value="1"/>
</dbReference>
<protein>
    <submittedName>
        <fullName evidence="7">MADS-box SVP-like isoform X1</fullName>
    </submittedName>
</protein>
<keyword evidence="4" id="KW-0804">Transcription</keyword>
<evidence type="ECO:0000256" key="5">
    <source>
        <dbReference type="ARBA" id="ARBA00023242"/>
    </source>
</evidence>
<evidence type="ECO:0000313" key="7">
    <source>
        <dbReference type="EMBL" id="CAA3016427.1"/>
    </source>
</evidence>
<dbReference type="InterPro" id="IPR050142">
    <property type="entry name" value="MADS-box/MEF2_TF"/>
</dbReference>
<proteinExistence type="predicted"/>
<reference evidence="7 8" key="1">
    <citation type="submission" date="2019-12" db="EMBL/GenBank/DDBJ databases">
        <authorList>
            <person name="Alioto T."/>
            <person name="Alioto T."/>
            <person name="Gomez Garrido J."/>
        </authorList>
    </citation>
    <scope>NUCLEOTIDE SEQUENCE [LARGE SCALE GENOMIC DNA]</scope>
</reference>
<evidence type="ECO:0000256" key="4">
    <source>
        <dbReference type="ARBA" id="ARBA00023163"/>
    </source>
</evidence>
<dbReference type="AlphaFoldDB" id="A0A8S0UAK3"/>
<comment type="caution">
    <text evidence="7">The sequence shown here is derived from an EMBL/GenBank/DDBJ whole genome shotgun (WGS) entry which is preliminary data.</text>
</comment>
<dbReference type="OrthoDB" id="1898716at2759"/>
<dbReference type="SUPFAM" id="SSF55455">
    <property type="entry name" value="SRF-like"/>
    <property type="match status" value="1"/>
</dbReference>
<keyword evidence="8" id="KW-1185">Reference proteome</keyword>
<keyword evidence="3" id="KW-0238">DNA-binding</keyword>